<evidence type="ECO:0000256" key="3">
    <source>
        <dbReference type="ARBA" id="ARBA00022741"/>
    </source>
</evidence>
<feature type="binding site" evidence="6">
    <location>
        <begin position="330"/>
        <end position="334"/>
    </location>
    <ligand>
        <name>ATP</name>
        <dbReference type="ChEBI" id="CHEBI:30616"/>
    </ligand>
</feature>
<feature type="binding site" evidence="6">
    <location>
        <position position="383"/>
    </location>
    <ligand>
        <name>Mg(2+)</name>
        <dbReference type="ChEBI" id="CHEBI:18420"/>
    </ligand>
</feature>
<dbReference type="GO" id="GO:0008776">
    <property type="term" value="F:acetate kinase activity"/>
    <property type="evidence" value="ECO:0007669"/>
    <property type="project" value="UniProtKB-UniRule"/>
</dbReference>
<gene>
    <name evidence="6" type="primary">ackA</name>
    <name evidence="8" type="ORF">AWH48_18045</name>
</gene>
<dbReference type="CDD" id="cd24010">
    <property type="entry name" value="ASKHA_NBD_AcK_PK"/>
    <property type="match status" value="1"/>
</dbReference>
<comment type="pathway">
    <text evidence="6">Metabolic intermediate biosynthesis; acetyl-CoA biosynthesis; acetyl-CoA from acetate: step 1/2.</text>
</comment>
<feature type="binding site" evidence="6">
    <location>
        <position position="15"/>
    </location>
    <ligand>
        <name>ATP</name>
        <dbReference type="ChEBI" id="CHEBI:30616"/>
    </ligand>
</feature>
<dbReference type="PRINTS" id="PR00471">
    <property type="entry name" value="ACETATEKNASE"/>
</dbReference>
<dbReference type="AlphaFoldDB" id="A0A177KYQ9"/>
<evidence type="ECO:0000313" key="8">
    <source>
        <dbReference type="EMBL" id="OAH58483.1"/>
    </source>
</evidence>
<dbReference type="EC" id="2.7.2.1" evidence="6"/>
<evidence type="ECO:0000256" key="4">
    <source>
        <dbReference type="ARBA" id="ARBA00022777"/>
    </source>
</evidence>
<keyword evidence="3 6" id="KW-0547">Nucleotide-binding</keyword>
<dbReference type="PIRSF" id="PIRSF000722">
    <property type="entry name" value="Acetate_prop_kin"/>
    <property type="match status" value="1"/>
</dbReference>
<sequence>MSKVIAINAGSSSLKFQLFEMPKEEVLTKGLVERIGLSDSVFSMLTPAGSTDKEVTNIPDHAVAVQMLLSKLVSKGIVASLDEIDGIGHRVVHGGEAFNDSVLIDEATLAQIEELSELAPLHNPANVTGIRAFQNVLPNIPSIAVFDTAFHQTMPEKSFLYSLPYEYYTKYGIRKYGFHGTSHKYVTERAAQLLGRPIEHLRLISCHLGNGASIAAIEGGKSIDTSMGFTPLAGVPMGTRSGNIDPALMPFIMEKTGQTADEVLDILNKKSGMLGISGLSSDLRDITKAADEGNERAETALEVFANSIHKYIGSYAARMSGVDAIIFTAGIGENDIASRARILRGLEFMGVYWDSSLNNVRGQEALISYPHSPVKVIVIPTNEEVMIARDVLRLTAI</sequence>
<keyword evidence="2 6" id="KW-0808">Transferase</keyword>
<dbReference type="InterPro" id="IPR043129">
    <property type="entry name" value="ATPase_NBD"/>
</dbReference>
<dbReference type="Proteomes" id="UP000077271">
    <property type="component" value="Unassembled WGS sequence"/>
</dbReference>
<dbReference type="GO" id="GO:0006083">
    <property type="term" value="P:acetate metabolic process"/>
    <property type="evidence" value="ECO:0007669"/>
    <property type="project" value="TreeGrafter"/>
</dbReference>
<dbReference type="EMBL" id="LQWZ01000009">
    <property type="protein sequence ID" value="OAH58483.1"/>
    <property type="molecule type" value="Genomic_DNA"/>
</dbReference>
<organism evidence="8 9">
    <name type="scientific">Domibacillus aminovorans</name>
    <dbReference type="NCBI Taxonomy" id="29332"/>
    <lineage>
        <taxon>Bacteria</taxon>
        <taxon>Bacillati</taxon>
        <taxon>Bacillota</taxon>
        <taxon>Bacilli</taxon>
        <taxon>Bacillales</taxon>
        <taxon>Bacillaceae</taxon>
        <taxon>Domibacillus</taxon>
    </lineage>
</organism>
<keyword evidence="6" id="KW-0460">Magnesium</keyword>
<feature type="site" description="Transition state stabilizer" evidence="6">
    <location>
        <position position="179"/>
    </location>
</feature>
<dbReference type="UniPathway" id="UPA00340">
    <property type="reaction ID" value="UER00458"/>
</dbReference>
<comment type="subcellular location">
    <subcellularLocation>
        <location evidence="6">Cytoplasm</location>
    </subcellularLocation>
</comment>
<comment type="similarity">
    <text evidence="1 6 7">Belongs to the acetokinase family.</text>
</comment>
<evidence type="ECO:0000256" key="2">
    <source>
        <dbReference type="ARBA" id="ARBA00022679"/>
    </source>
</evidence>
<comment type="caution">
    <text evidence="8">The sequence shown here is derived from an EMBL/GenBank/DDBJ whole genome shotgun (WGS) entry which is preliminary data.</text>
</comment>
<dbReference type="HAMAP" id="MF_00020">
    <property type="entry name" value="Acetate_kinase"/>
    <property type="match status" value="1"/>
</dbReference>
<name>A0A177KYQ9_9BACI</name>
<reference evidence="8 9" key="1">
    <citation type="submission" date="2016-01" db="EMBL/GenBank/DDBJ databases">
        <title>Investigation of taxonomic status of Bacillus aminovorans.</title>
        <authorList>
            <person name="Verma A."/>
            <person name="Pal Y."/>
            <person name="Krishnamurthi S."/>
        </authorList>
    </citation>
    <scope>NUCLEOTIDE SEQUENCE [LARGE SCALE GENOMIC DNA]</scope>
    <source>
        <strain evidence="8 9">DSM 4337</strain>
    </source>
</reference>
<dbReference type="Gene3D" id="3.30.420.40">
    <property type="match status" value="2"/>
</dbReference>
<evidence type="ECO:0000313" key="9">
    <source>
        <dbReference type="Proteomes" id="UP000077271"/>
    </source>
</evidence>
<dbReference type="PROSITE" id="PS01076">
    <property type="entry name" value="ACETATE_KINASE_2"/>
    <property type="match status" value="1"/>
</dbReference>
<dbReference type="InterPro" id="IPR000890">
    <property type="entry name" value="Aliphatic_acid_kin_short-chain"/>
</dbReference>
<dbReference type="SUPFAM" id="SSF53067">
    <property type="entry name" value="Actin-like ATPase domain"/>
    <property type="match status" value="2"/>
</dbReference>
<protein>
    <recommendedName>
        <fullName evidence="6">Acetate kinase</fullName>
        <ecNumber evidence="6">2.7.2.1</ecNumber>
    </recommendedName>
    <alternativeName>
        <fullName evidence="6">Acetokinase</fullName>
    </alternativeName>
</protein>
<comment type="subunit">
    <text evidence="6">Homodimer.</text>
</comment>
<dbReference type="PROSITE" id="PS01075">
    <property type="entry name" value="ACETATE_KINASE_1"/>
    <property type="match status" value="1"/>
</dbReference>
<evidence type="ECO:0000256" key="6">
    <source>
        <dbReference type="HAMAP-Rule" id="MF_00020"/>
    </source>
</evidence>
<dbReference type="RefSeq" id="WP_018393485.1">
    <property type="nucleotide sequence ID" value="NZ_LQWZ01000009.1"/>
</dbReference>
<dbReference type="Pfam" id="PF00871">
    <property type="entry name" value="Acetate_kinase"/>
    <property type="match status" value="1"/>
</dbReference>
<keyword evidence="4 6" id="KW-0418">Kinase</keyword>
<keyword evidence="6" id="KW-0479">Metal-binding</keyword>
<comment type="cofactor">
    <cofactor evidence="6">
        <name>Mg(2+)</name>
        <dbReference type="ChEBI" id="CHEBI:18420"/>
    </cofactor>
    <cofactor evidence="6">
        <name>Mn(2+)</name>
        <dbReference type="ChEBI" id="CHEBI:29035"/>
    </cofactor>
    <text evidence="6">Mg(2+). Can also accept Mn(2+).</text>
</comment>
<dbReference type="GO" id="GO:0005524">
    <property type="term" value="F:ATP binding"/>
    <property type="evidence" value="ECO:0007669"/>
    <property type="project" value="UniProtKB-KW"/>
</dbReference>
<evidence type="ECO:0000256" key="5">
    <source>
        <dbReference type="ARBA" id="ARBA00022840"/>
    </source>
</evidence>
<comment type="function">
    <text evidence="6">Catalyzes the formation of acetyl phosphate from acetate and ATP. Can also catalyze the reverse reaction.</text>
</comment>
<dbReference type="PANTHER" id="PTHR21060:SF15">
    <property type="entry name" value="ACETATE KINASE-RELATED"/>
    <property type="match status" value="1"/>
</dbReference>
<keyword evidence="6" id="KW-0963">Cytoplasm</keyword>
<feature type="binding site" evidence="6">
    <location>
        <begin position="282"/>
        <end position="284"/>
    </location>
    <ligand>
        <name>ATP</name>
        <dbReference type="ChEBI" id="CHEBI:30616"/>
    </ligand>
</feature>
<dbReference type="OrthoDB" id="9802453at2"/>
<comment type="catalytic activity">
    <reaction evidence="6">
        <text>acetate + ATP = acetyl phosphate + ADP</text>
        <dbReference type="Rhea" id="RHEA:11352"/>
        <dbReference type="ChEBI" id="CHEBI:22191"/>
        <dbReference type="ChEBI" id="CHEBI:30089"/>
        <dbReference type="ChEBI" id="CHEBI:30616"/>
        <dbReference type="ChEBI" id="CHEBI:456216"/>
        <dbReference type="EC" id="2.7.2.1"/>
    </reaction>
</comment>
<feature type="binding site" evidence="6">
    <location>
        <position position="90"/>
    </location>
    <ligand>
        <name>substrate</name>
    </ligand>
</feature>
<dbReference type="NCBIfam" id="TIGR00016">
    <property type="entry name" value="ackA"/>
    <property type="match status" value="1"/>
</dbReference>
<proteinExistence type="inferred from homology"/>
<dbReference type="GO" id="GO:0000287">
    <property type="term" value="F:magnesium ion binding"/>
    <property type="evidence" value="ECO:0007669"/>
    <property type="project" value="UniProtKB-UniRule"/>
</dbReference>
<dbReference type="InterPro" id="IPR023865">
    <property type="entry name" value="Aliphatic_acid_kinase_CS"/>
</dbReference>
<dbReference type="GO" id="GO:0005737">
    <property type="term" value="C:cytoplasm"/>
    <property type="evidence" value="ECO:0007669"/>
    <property type="project" value="UniProtKB-SubCell"/>
</dbReference>
<accession>A0A177KYQ9</accession>
<feature type="active site" description="Proton donor/acceptor" evidence="6">
    <location>
        <position position="147"/>
    </location>
</feature>
<dbReference type="PANTHER" id="PTHR21060">
    <property type="entry name" value="ACETATE KINASE"/>
    <property type="match status" value="1"/>
</dbReference>
<evidence type="ECO:0000256" key="1">
    <source>
        <dbReference type="ARBA" id="ARBA00008748"/>
    </source>
</evidence>
<evidence type="ECO:0000256" key="7">
    <source>
        <dbReference type="RuleBase" id="RU003835"/>
    </source>
</evidence>
<dbReference type="GO" id="GO:0006085">
    <property type="term" value="P:acetyl-CoA biosynthetic process"/>
    <property type="evidence" value="ECO:0007669"/>
    <property type="project" value="UniProtKB-UniRule"/>
</dbReference>
<dbReference type="InterPro" id="IPR004372">
    <property type="entry name" value="Ac/propionate_kinase"/>
</dbReference>
<feature type="binding site" evidence="6">
    <location>
        <begin position="207"/>
        <end position="211"/>
    </location>
    <ligand>
        <name>ATP</name>
        <dbReference type="ChEBI" id="CHEBI:30616"/>
    </ligand>
</feature>
<feature type="binding site" evidence="6">
    <location>
        <position position="8"/>
    </location>
    <ligand>
        <name>Mg(2+)</name>
        <dbReference type="ChEBI" id="CHEBI:18420"/>
    </ligand>
</feature>
<feature type="site" description="Transition state stabilizer" evidence="6">
    <location>
        <position position="240"/>
    </location>
</feature>
<keyword evidence="5 6" id="KW-0067">ATP-binding</keyword>